<protein>
    <submittedName>
        <fullName evidence="1">Uncharacterized protein</fullName>
    </submittedName>
</protein>
<reference evidence="1" key="1">
    <citation type="submission" date="2014-09" db="EMBL/GenBank/DDBJ databases">
        <authorList>
            <person name="Magalhaes I.L.F."/>
            <person name="Oliveira U."/>
            <person name="Santos F.R."/>
            <person name="Vidigal T.H.D.A."/>
            <person name="Brescovit A.D."/>
            <person name="Santos A.J."/>
        </authorList>
    </citation>
    <scope>NUCLEOTIDE SEQUENCE</scope>
    <source>
        <tissue evidence="1">Shoot tissue taken approximately 20 cm above the soil surface</tissue>
    </source>
</reference>
<reference evidence="1" key="2">
    <citation type="journal article" date="2015" name="Data Brief">
        <title>Shoot transcriptome of the giant reed, Arundo donax.</title>
        <authorList>
            <person name="Barrero R.A."/>
            <person name="Guerrero F.D."/>
            <person name="Moolhuijzen P."/>
            <person name="Goolsby J.A."/>
            <person name="Tidwell J."/>
            <person name="Bellgard S.E."/>
            <person name="Bellgard M.I."/>
        </authorList>
    </citation>
    <scope>NUCLEOTIDE SEQUENCE</scope>
    <source>
        <tissue evidence="1">Shoot tissue taken approximately 20 cm above the soil surface</tissue>
    </source>
</reference>
<proteinExistence type="predicted"/>
<organism evidence="1">
    <name type="scientific">Arundo donax</name>
    <name type="common">Giant reed</name>
    <name type="synonym">Donax arundinaceus</name>
    <dbReference type="NCBI Taxonomy" id="35708"/>
    <lineage>
        <taxon>Eukaryota</taxon>
        <taxon>Viridiplantae</taxon>
        <taxon>Streptophyta</taxon>
        <taxon>Embryophyta</taxon>
        <taxon>Tracheophyta</taxon>
        <taxon>Spermatophyta</taxon>
        <taxon>Magnoliopsida</taxon>
        <taxon>Liliopsida</taxon>
        <taxon>Poales</taxon>
        <taxon>Poaceae</taxon>
        <taxon>PACMAD clade</taxon>
        <taxon>Arundinoideae</taxon>
        <taxon>Arundineae</taxon>
        <taxon>Arundo</taxon>
    </lineage>
</organism>
<dbReference type="EMBL" id="GBRH01253794">
    <property type="protein sequence ID" value="JAD44101.1"/>
    <property type="molecule type" value="Transcribed_RNA"/>
</dbReference>
<sequence length="20" mass="2349">MSVPMLLLFLEMIPVPFHFS</sequence>
<dbReference type="AlphaFoldDB" id="A0A0A8ZZ73"/>
<name>A0A0A8ZZ73_ARUDO</name>
<evidence type="ECO:0000313" key="1">
    <source>
        <dbReference type="EMBL" id="JAD44101.1"/>
    </source>
</evidence>
<accession>A0A0A8ZZ73</accession>